<comment type="similarity">
    <text evidence="9">Belongs to the FtsQ/DivIB family. FtsQ subfamily.</text>
</comment>
<keyword evidence="8 9" id="KW-0131">Cell cycle</keyword>
<evidence type="ECO:0000313" key="12">
    <source>
        <dbReference type="Proteomes" id="UP000515317"/>
    </source>
</evidence>
<dbReference type="InterPro" id="IPR026579">
    <property type="entry name" value="FtsQ"/>
</dbReference>
<dbReference type="InterPro" id="IPR034746">
    <property type="entry name" value="POTRA"/>
</dbReference>
<keyword evidence="6 9" id="KW-1133">Transmembrane helix</keyword>
<keyword evidence="12" id="KW-1185">Reference proteome</keyword>
<dbReference type="EMBL" id="AP023361">
    <property type="protein sequence ID" value="BCJ91409.1"/>
    <property type="molecule type" value="Genomic_DNA"/>
</dbReference>
<dbReference type="AlphaFoldDB" id="A0A6S6QQT8"/>
<dbReference type="PROSITE" id="PS51779">
    <property type="entry name" value="POTRA"/>
    <property type="match status" value="1"/>
</dbReference>
<gene>
    <name evidence="9" type="primary">ftsQ</name>
    <name evidence="11" type="ORF">IZ6_21440</name>
</gene>
<evidence type="ECO:0000259" key="10">
    <source>
        <dbReference type="PROSITE" id="PS51779"/>
    </source>
</evidence>
<comment type="function">
    <text evidence="9">Essential cell division protein.</text>
</comment>
<keyword evidence="5 9" id="KW-0812">Transmembrane</keyword>
<evidence type="ECO:0000256" key="8">
    <source>
        <dbReference type="ARBA" id="ARBA00023306"/>
    </source>
</evidence>
<dbReference type="Gene3D" id="3.40.50.11690">
    <property type="entry name" value="Cell division protein FtsQ/DivIB"/>
    <property type="match status" value="1"/>
</dbReference>
<dbReference type="KEGG" id="tso:IZ6_21440"/>
<dbReference type="InterPro" id="IPR005548">
    <property type="entry name" value="Cell_div_FtsQ/DivIB_C"/>
</dbReference>
<dbReference type="PANTHER" id="PTHR35851">
    <property type="entry name" value="CELL DIVISION PROTEIN FTSQ"/>
    <property type="match status" value="1"/>
</dbReference>
<proteinExistence type="inferred from homology"/>
<evidence type="ECO:0000256" key="1">
    <source>
        <dbReference type="ARBA" id="ARBA00004370"/>
    </source>
</evidence>
<dbReference type="GO" id="GO:0032153">
    <property type="term" value="C:cell division site"/>
    <property type="evidence" value="ECO:0007669"/>
    <property type="project" value="UniProtKB-UniRule"/>
</dbReference>
<dbReference type="Pfam" id="PF03799">
    <property type="entry name" value="FtsQ_DivIB_C"/>
    <property type="match status" value="1"/>
</dbReference>
<keyword evidence="3 9" id="KW-0997">Cell inner membrane</keyword>
<dbReference type="Gene3D" id="3.10.20.310">
    <property type="entry name" value="membrane protein fhac"/>
    <property type="match status" value="1"/>
</dbReference>
<accession>A0A6S6QQT8</accession>
<name>A0A6S6QQT8_9HYPH</name>
<keyword evidence="7 9" id="KW-0472">Membrane</keyword>
<evidence type="ECO:0000256" key="5">
    <source>
        <dbReference type="ARBA" id="ARBA00022692"/>
    </source>
</evidence>
<dbReference type="InterPro" id="IPR013685">
    <property type="entry name" value="POTRA_FtsQ_type"/>
</dbReference>
<evidence type="ECO:0000313" key="11">
    <source>
        <dbReference type="EMBL" id="BCJ91409.1"/>
    </source>
</evidence>
<evidence type="ECO:0000256" key="4">
    <source>
        <dbReference type="ARBA" id="ARBA00022618"/>
    </source>
</evidence>
<sequence>MTAMPDAFARGSGFHIADVEVEGRKILTDAEIAAALGYSPGQSLVFLDANAARERLMQNPLVLKATVRKLYPDKIAISVTEREPFALWQRGDKIAVIGQDGTVIEGVESGRFANLPLLVGQGADTAAKAILAALEPYADLRKDIYALVRVGDRRWNLRLTNGMDVKLPEHDTADAIAAFVKLDKSAQLKDRDITEVDMRRPGTATVRLSDEAAAALAAKAKEKDKAAGT</sequence>
<keyword evidence="2 9" id="KW-1003">Cell membrane</keyword>
<evidence type="ECO:0000256" key="2">
    <source>
        <dbReference type="ARBA" id="ARBA00022475"/>
    </source>
</evidence>
<evidence type="ECO:0000256" key="9">
    <source>
        <dbReference type="HAMAP-Rule" id="MF_00911"/>
    </source>
</evidence>
<dbReference type="GO" id="GO:0043093">
    <property type="term" value="P:FtsZ-dependent cytokinesis"/>
    <property type="evidence" value="ECO:0007669"/>
    <property type="project" value="UniProtKB-UniRule"/>
</dbReference>
<protein>
    <recommendedName>
        <fullName evidence="9">Cell division protein FtsQ</fullName>
    </recommendedName>
</protein>
<keyword evidence="4 9" id="KW-0132">Cell division</keyword>
<dbReference type="InterPro" id="IPR045335">
    <property type="entry name" value="FtsQ_C_sf"/>
</dbReference>
<reference evidence="11 12" key="1">
    <citation type="submission" date="2020-08" db="EMBL/GenBank/DDBJ databases">
        <title>Genome sequence of Rhizobiales bacterium strain IZ6.</title>
        <authorList>
            <person name="Nakai R."/>
            <person name="Naganuma T."/>
        </authorList>
    </citation>
    <scope>NUCLEOTIDE SEQUENCE [LARGE SCALE GENOMIC DNA]</scope>
    <source>
        <strain evidence="11 12">IZ6</strain>
    </source>
</reference>
<organism evidence="11 12">
    <name type="scientific">Terrihabitans soli</name>
    <dbReference type="NCBI Taxonomy" id="708113"/>
    <lineage>
        <taxon>Bacteria</taxon>
        <taxon>Pseudomonadati</taxon>
        <taxon>Pseudomonadota</taxon>
        <taxon>Alphaproteobacteria</taxon>
        <taxon>Hyphomicrobiales</taxon>
        <taxon>Terrihabitans</taxon>
    </lineage>
</organism>
<dbReference type="GO" id="GO:0090529">
    <property type="term" value="P:cell septum assembly"/>
    <property type="evidence" value="ECO:0007669"/>
    <property type="project" value="InterPro"/>
</dbReference>
<dbReference type="HAMAP" id="MF_00911">
    <property type="entry name" value="FtsQ_subfam"/>
    <property type="match status" value="1"/>
</dbReference>
<evidence type="ECO:0000256" key="3">
    <source>
        <dbReference type="ARBA" id="ARBA00022519"/>
    </source>
</evidence>
<feature type="domain" description="POTRA" evidence="10">
    <location>
        <begin position="14"/>
        <end position="82"/>
    </location>
</feature>
<dbReference type="PANTHER" id="PTHR35851:SF1">
    <property type="entry name" value="CELL DIVISION PROTEIN FTSQ"/>
    <property type="match status" value="1"/>
</dbReference>
<comment type="subcellular location">
    <subcellularLocation>
        <location evidence="9">Cell inner membrane</location>
        <topology evidence="9">Single-pass type II membrane protein</topology>
    </subcellularLocation>
    <subcellularLocation>
        <location evidence="1">Membrane</location>
    </subcellularLocation>
    <text evidence="9">Localizes to the division septum.</text>
</comment>
<dbReference type="GO" id="GO:0005886">
    <property type="term" value="C:plasma membrane"/>
    <property type="evidence" value="ECO:0007669"/>
    <property type="project" value="UniProtKB-SubCell"/>
</dbReference>
<dbReference type="Proteomes" id="UP000515317">
    <property type="component" value="Chromosome"/>
</dbReference>
<dbReference type="Pfam" id="PF08478">
    <property type="entry name" value="POTRA_1"/>
    <property type="match status" value="1"/>
</dbReference>
<evidence type="ECO:0000256" key="7">
    <source>
        <dbReference type="ARBA" id="ARBA00023136"/>
    </source>
</evidence>
<evidence type="ECO:0000256" key="6">
    <source>
        <dbReference type="ARBA" id="ARBA00022989"/>
    </source>
</evidence>